<proteinExistence type="predicted"/>
<organism evidence="1 2">
    <name type="scientific">Ancylostoma ceylanicum</name>
    <dbReference type="NCBI Taxonomy" id="53326"/>
    <lineage>
        <taxon>Eukaryota</taxon>
        <taxon>Metazoa</taxon>
        <taxon>Ecdysozoa</taxon>
        <taxon>Nematoda</taxon>
        <taxon>Chromadorea</taxon>
        <taxon>Rhabditida</taxon>
        <taxon>Rhabditina</taxon>
        <taxon>Rhabditomorpha</taxon>
        <taxon>Strongyloidea</taxon>
        <taxon>Ancylostomatidae</taxon>
        <taxon>Ancylostomatinae</taxon>
        <taxon>Ancylostoma</taxon>
    </lineage>
</organism>
<name>A0A016WVE9_9BILA</name>
<sequence length="76" mass="8244">MVVKLSTIDCLVTVDVDGGDPSAASESTRPIKKTQMRHYGDDSMTSGAVAPRAFRGRRRFTAIDAHCIMTNLLNSC</sequence>
<comment type="caution">
    <text evidence="1">The sequence shown here is derived from an EMBL/GenBank/DDBJ whole genome shotgun (WGS) entry which is preliminary data.</text>
</comment>
<evidence type="ECO:0000313" key="2">
    <source>
        <dbReference type="Proteomes" id="UP000024635"/>
    </source>
</evidence>
<dbReference type="AlphaFoldDB" id="A0A016WVE9"/>
<accession>A0A016WVE9</accession>
<dbReference type="EMBL" id="JARK01000091">
    <property type="protein sequence ID" value="EYC43531.1"/>
    <property type="molecule type" value="Genomic_DNA"/>
</dbReference>
<protein>
    <submittedName>
        <fullName evidence="1">Uncharacterized protein</fullName>
    </submittedName>
</protein>
<gene>
    <name evidence="1" type="primary">Acey_s0491.g2410</name>
    <name evidence="1" type="ORF">Y032_0491g2410</name>
</gene>
<dbReference type="Proteomes" id="UP000024635">
    <property type="component" value="Unassembled WGS sequence"/>
</dbReference>
<evidence type="ECO:0000313" key="1">
    <source>
        <dbReference type="EMBL" id="EYC43531.1"/>
    </source>
</evidence>
<reference evidence="2" key="1">
    <citation type="journal article" date="2015" name="Nat. Genet.">
        <title>The genome and transcriptome of the zoonotic hookworm Ancylostoma ceylanicum identify infection-specific gene families.</title>
        <authorList>
            <person name="Schwarz E.M."/>
            <person name="Hu Y."/>
            <person name="Antoshechkin I."/>
            <person name="Miller M.M."/>
            <person name="Sternberg P.W."/>
            <person name="Aroian R.V."/>
        </authorList>
    </citation>
    <scope>NUCLEOTIDE SEQUENCE</scope>
    <source>
        <strain evidence="2">HY135</strain>
    </source>
</reference>
<keyword evidence="2" id="KW-1185">Reference proteome</keyword>